<gene>
    <name evidence="7" type="ORF">C5E45_16430</name>
</gene>
<dbReference type="PANTHER" id="PTHR43619:SF2">
    <property type="entry name" value="S-ADENOSYL-L-METHIONINE-DEPENDENT METHYLTRANSFERASES SUPERFAMILY PROTEIN"/>
    <property type="match status" value="1"/>
</dbReference>
<dbReference type="PANTHER" id="PTHR43619">
    <property type="entry name" value="S-ADENOSYL-L-METHIONINE-DEPENDENT METHYLTRANSFERASE YKTD-RELATED"/>
    <property type="match status" value="1"/>
</dbReference>
<dbReference type="EMBL" id="PSZC01000010">
    <property type="protein sequence ID" value="PPJ37234.1"/>
    <property type="molecule type" value="Genomic_DNA"/>
</dbReference>
<dbReference type="OrthoDB" id="9806164at2"/>
<dbReference type="InterPro" id="IPR007213">
    <property type="entry name" value="Ppm1/Ppm2/Tcmp"/>
</dbReference>
<dbReference type="InterPro" id="IPR029063">
    <property type="entry name" value="SAM-dependent_MTases_sf"/>
</dbReference>
<keyword evidence="3 6" id="KW-0489">Methyltransferase</keyword>
<proteinExistence type="inferred from homology"/>
<keyword evidence="4 7" id="KW-0808">Transferase</keyword>
<keyword evidence="5 6" id="KW-0949">S-adenosyl-L-methionine</keyword>
<accession>A0A2S6APU4</accession>
<dbReference type="Proteomes" id="UP000239874">
    <property type="component" value="Unassembled WGS sequence"/>
</dbReference>
<evidence type="ECO:0000256" key="2">
    <source>
        <dbReference type="ARBA" id="ARBA00008138"/>
    </source>
</evidence>
<evidence type="ECO:0000313" key="8">
    <source>
        <dbReference type="Proteomes" id="UP000239874"/>
    </source>
</evidence>
<dbReference type="RefSeq" id="WP_104376348.1">
    <property type="nucleotide sequence ID" value="NZ_PSZC01000010.1"/>
</dbReference>
<evidence type="ECO:0000256" key="4">
    <source>
        <dbReference type="ARBA" id="ARBA00022679"/>
    </source>
</evidence>
<name>A0A2S6APU4_9NOCA</name>
<dbReference type="Pfam" id="PF04072">
    <property type="entry name" value="LCM"/>
    <property type="match status" value="1"/>
</dbReference>
<evidence type="ECO:0000256" key="5">
    <source>
        <dbReference type="ARBA" id="ARBA00022691"/>
    </source>
</evidence>
<reference evidence="7 8" key="1">
    <citation type="submission" date="2018-02" db="EMBL/GenBank/DDBJ databases">
        <title>8 Nocardia nova and 1 Nocardia cyriacigeorgica strain used for evolution to TMP-SMX.</title>
        <authorList>
            <person name="Mehta H."/>
            <person name="Weng J."/>
            <person name="Shamoo Y."/>
        </authorList>
    </citation>
    <scope>NUCLEOTIDE SEQUENCE [LARGE SCALE GENOMIC DNA]</scope>
    <source>
        <strain evidence="7 8">MDA3139</strain>
    </source>
</reference>
<dbReference type="EC" id="2.1.1.-" evidence="6"/>
<comment type="caution">
    <text evidence="7">The sequence shown here is derived from an EMBL/GenBank/DDBJ whole genome shotgun (WGS) entry which is preliminary data.</text>
</comment>
<sequence>MDERVIMRTGRPSETAAAMAHIRAKYSKLHPEILTDPLAERILCAPVLDETVLDRGLATDVAERRGLYVLARSRFADDRITAAIAKGVDQVVILGAGLDTTAYRETHDDARFFEVDHPDTQHWKRQLLTEASIPIPDNFTFVPIDFEQATLAGELAKAGLDRTRPAVYIALGVTPYLSRPALDDVLGYITDHSGGEAVLDYFYPPDEATADQLQTRAESTARLGEPWLSCFIADEFHDILRSYGCHVEDHSASDLVATYGARRKGRSTAAGPHVVHLRKRTDLLQN</sequence>
<organism evidence="7 8">
    <name type="scientific">Nocardia nova</name>
    <dbReference type="NCBI Taxonomy" id="37330"/>
    <lineage>
        <taxon>Bacteria</taxon>
        <taxon>Bacillati</taxon>
        <taxon>Actinomycetota</taxon>
        <taxon>Actinomycetes</taxon>
        <taxon>Mycobacteriales</taxon>
        <taxon>Nocardiaceae</taxon>
        <taxon>Nocardia</taxon>
    </lineage>
</organism>
<dbReference type="GO" id="GO:0008168">
    <property type="term" value="F:methyltransferase activity"/>
    <property type="evidence" value="ECO:0007669"/>
    <property type="project" value="UniProtKB-UniRule"/>
</dbReference>
<protein>
    <recommendedName>
        <fullName evidence="6">S-adenosyl-L-methionine-dependent methyltransferase</fullName>
        <ecNumber evidence="6">2.1.1.-</ecNumber>
    </recommendedName>
</protein>
<comment type="similarity">
    <text evidence="2 6">Belongs to the UPF0677 family.</text>
</comment>
<dbReference type="Gene3D" id="3.40.50.150">
    <property type="entry name" value="Vaccinia Virus protein VP39"/>
    <property type="match status" value="1"/>
</dbReference>
<evidence type="ECO:0000256" key="3">
    <source>
        <dbReference type="ARBA" id="ARBA00022603"/>
    </source>
</evidence>
<comment type="function">
    <text evidence="1 6">Exhibits S-adenosyl-L-methionine-dependent methyltransferase activity.</text>
</comment>
<evidence type="ECO:0000256" key="6">
    <source>
        <dbReference type="RuleBase" id="RU362030"/>
    </source>
</evidence>
<evidence type="ECO:0000313" key="7">
    <source>
        <dbReference type="EMBL" id="PPJ37234.1"/>
    </source>
</evidence>
<dbReference type="SUPFAM" id="SSF53335">
    <property type="entry name" value="S-adenosyl-L-methionine-dependent methyltransferases"/>
    <property type="match status" value="1"/>
</dbReference>
<dbReference type="InterPro" id="IPR011610">
    <property type="entry name" value="SAM_mthyl_Trfase_ML2640-like"/>
</dbReference>
<dbReference type="AlphaFoldDB" id="A0A2S6APU4"/>
<evidence type="ECO:0000256" key="1">
    <source>
        <dbReference type="ARBA" id="ARBA00003907"/>
    </source>
</evidence>
<dbReference type="NCBIfam" id="TIGR00027">
    <property type="entry name" value="mthyl_TIGR00027"/>
    <property type="match status" value="1"/>
</dbReference>
<dbReference type="GO" id="GO:0032259">
    <property type="term" value="P:methylation"/>
    <property type="evidence" value="ECO:0007669"/>
    <property type="project" value="UniProtKB-KW"/>
</dbReference>